<accession>M2U902</accession>
<comment type="caution">
    <text evidence="3">The sequence shown here is derived from an EMBL/GenBank/DDBJ whole genome shotgun (WGS) entry which is preliminary data.</text>
</comment>
<evidence type="ECO:0000259" key="2">
    <source>
        <dbReference type="Pfam" id="PF01557"/>
    </source>
</evidence>
<sequence>MESANSIARDFVEARRANAVLEQYPGPMPTTLLDGYRIQDIAMDLDGRTVRGWKVGRVPVGLVGKYGAERLAGPIFEGAIRKSEVGEIPKMPVLDGFAAVEAEIMLRIGNVAGGIFTMEDAMAAVDCARFGVEIASSPYPGINEHGPAVTVSDFGNNFGLLLGPEIADWSAPGALDGRVTLGLDGEQIGAGNAADMLDGPFGSVRFLSLLLASRGRTLRQGDWISTGALTGVHRVHAGQTVRAQFKDKSYVSCKLVENGKNGN</sequence>
<dbReference type="PANTHER" id="PTHR30143:SF0">
    <property type="entry name" value="2-KETO-4-PENTENOATE HYDRATASE"/>
    <property type="match status" value="1"/>
</dbReference>
<dbReference type="AlphaFoldDB" id="M2U902"/>
<dbReference type="EMBL" id="AMRV01000001">
    <property type="protein sequence ID" value="EMD84432.1"/>
    <property type="molecule type" value="Genomic_DNA"/>
</dbReference>
<feature type="domain" description="Fumarylacetoacetase-like C-terminal" evidence="2">
    <location>
        <begin position="100"/>
        <end position="247"/>
    </location>
</feature>
<dbReference type="GO" id="GO:0008684">
    <property type="term" value="F:2-oxopent-4-enoate hydratase activity"/>
    <property type="evidence" value="ECO:0007669"/>
    <property type="project" value="TreeGrafter"/>
</dbReference>
<evidence type="ECO:0000313" key="4">
    <source>
        <dbReference type="Proteomes" id="UP000011717"/>
    </source>
</evidence>
<proteinExistence type="predicted"/>
<dbReference type="OrthoDB" id="9792137at2"/>
<reference evidence="3 4" key="1">
    <citation type="journal article" date="2013" name="Genome Announc.">
        <title>Draft Genome Sequence of Strain JLT2015T, Belonging to the Family Sphingomonadaceae of the Alphaproteobacteria.</title>
        <authorList>
            <person name="Tang K."/>
            <person name="Liu K."/>
            <person name="Li S."/>
            <person name="Jiao N."/>
        </authorList>
    </citation>
    <scope>NUCLEOTIDE SEQUENCE [LARGE SCALE GENOMIC DNA]</scope>
    <source>
        <strain evidence="3 4">JLT2015</strain>
    </source>
</reference>
<dbReference type="InterPro" id="IPR050772">
    <property type="entry name" value="Hydratase-Decarb/MhpD_sf"/>
</dbReference>
<dbReference type="InterPro" id="IPR036663">
    <property type="entry name" value="Fumarylacetoacetase_C_sf"/>
</dbReference>
<evidence type="ECO:0000313" key="3">
    <source>
        <dbReference type="EMBL" id="EMD84432.1"/>
    </source>
</evidence>
<dbReference type="GO" id="GO:0005737">
    <property type="term" value="C:cytoplasm"/>
    <property type="evidence" value="ECO:0007669"/>
    <property type="project" value="TreeGrafter"/>
</dbReference>
<dbReference type="InterPro" id="IPR011234">
    <property type="entry name" value="Fumarylacetoacetase-like_C"/>
</dbReference>
<name>M2U902_9SPHN</name>
<dbReference type="PATRIC" id="fig|1234595.3.peg.361"/>
<gene>
    <name evidence="3" type="ORF">C725_0362</name>
</gene>
<evidence type="ECO:0000256" key="1">
    <source>
        <dbReference type="ARBA" id="ARBA00023239"/>
    </source>
</evidence>
<keyword evidence="1" id="KW-0456">Lyase</keyword>
<dbReference type="Gene3D" id="3.90.850.10">
    <property type="entry name" value="Fumarylacetoacetase-like, C-terminal domain"/>
    <property type="match status" value="1"/>
</dbReference>
<keyword evidence="4" id="KW-1185">Reference proteome</keyword>
<dbReference type="SUPFAM" id="SSF56529">
    <property type="entry name" value="FAH"/>
    <property type="match status" value="1"/>
</dbReference>
<dbReference type="RefSeq" id="WP_008599780.1">
    <property type="nucleotide sequence ID" value="NZ_AMRV01000001.1"/>
</dbReference>
<dbReference type="Pfam" id="PF01557">
    <property type="entry name" value="FAA_hydrolase"/>
    <property type="match status" value="1"/>
</dbReference>
<dbReference type="PANTHER" id="PTHR30143">
    <property type="entry name" value="ACID HYDRATASE"/>
    <property type="match status" value="1"/>
</dbReference>
<protein>
    <submittedName>
        <fullName evidence="3">2-keto-4-pentenoate hydratase</fullName>
    </submittedName>
</protein>
<organism evidence="3 4">
    <name type="scientific">Pacificimonas flava</name>
    <dbReference type="NCBI Taxonomy" id="1234595"/>
    <lineage>
        <taxon>Bacteria</taxon>
        <taxon>Pseudomonadati</taxon>
        <taxon>Pseudomonadota</taxon>
        <taxon>Alphaproteobacteria</taxon>
        <taxon>Sphingomonadales</taxon>
        <taxon>Sphingosinicellaceae</taxon>
        <taxon>Pacificimonas</taxon>
    </lineage>
</organism>
<dbReference type="Proteomes" id="UP000011717">
    <property type="component" value="Unassembled WGS sequence"/>
</dbReference>